<gene>
    <name evidence="3" type="ORF">LTR05_002899</name>
</gene>
<dbReference type="EMBL" id="JAVRRJ010000002">
    <property type="protein sequence ID" value="KAK5088679.1"/>
    <property type="molecule type" value="Genomic_DNA"/>
</dbReference>
<evidence type="ECO:0000313" key="4">
    <source>
        <dbReference type="Proteomes" id="UP001309876"/>
    </source>
</evidence>
<evidence type="ECO:0000259" key="2">
    <source>
        <dbReference type="Pfam" id="PF00179"/>
    </source>
</evidence>
<keyword evidence="4" id="KW-1185">Reference proteome</keyword>
<dbReference type="Pfam" id="PF00179">
    <property type="entry name" value="UQ_con"/>
    <property type="match status" value="1"/>
</dbReference>
<reference evidence="3 4" key="1">
    <citation type="submission" date="2023-08" db="EMBL/GenBank/DDBJ databases">
        <title>Black Yeasts Isolated from many extreme environments.</title>
        <authorList>
            <person name="Coleine C."/>
            <person name="Stajich J.E."/>
            <person name="Selbmann L."/>
        </authorList>
    </citation>
    <scope>NUCLEOTIDE SEQUENCE [LARGE SCALE GENOMIC DNA]</scope>
    <source>
        <strain evidence="3 4">CCFEE 5910</strain>
    </source>
</reference>
<comment type="caution">
    <text evidence="3">The sequence shown here is derived from an EMBL/GenBank/DDBJ whole genome shotgun (WGS) entry which is preliminary data.</text>
</comment>
<dbReference type="Gene3D" id="3.10.110.10">
    <property type="entry name" value="Ubiquitin Conjugating Enzyme"/>
    <property type="match status" value="1"/>
</dbReference>
<dbReference type="Proteomes" id="UP001309876">
    <property type="component" value="Unassembled WGS sequence"/>
</dbReference>
<feature type="compositionally biased region" description="Polar residues" evidence="1">
    <location>
        <begin position="212"/>
        <end position="226"/>
    </location>
</feature>
<organism evidence="3 4">
    <name type="scientific">Lithohypha guttulata</name>
    <dbReference type="NCBI Taxonomy" id="1690604"/>
    <lineage>
        <taxon>Eukaryota</taxon>
        <taxon>Fungi</taxon>
        <taxon>Dikarya</taxon>
        <taxon>Ascomycota</taxon>
        <taxon>Pezizomycotina</taxon>
        <taxon>Eurotiomycetes</taxon>
        <taxon>Chaetothyriomycetidae</taxon>
        <taxon>Chaetothyriales</taxon>
        <taxon>Trichomeriaceae</taxon>
        <taxon>Lithohypha</taxon>
    </lineage>
</organism>
<evidence type="ECO:0000313" key="3">
    <source>
        <dbReference type="EMBL" id="KAK5088679.1"/>
    </source>
</evidence>
<name>A0AAN7YJF2_9EURO</name>
<protein>
    <recommendedName>
        <fullName evidence="2">UBC core domain-containing protein</fullName>
    </recommendedName>
</protein>
<feature type="region of interest" description="Disordered" evidence="1">
    <location>
        <begin position="212"/>
        <end position="232"/>
    </location>
</feature>
<evidence type="ECO:0000256" key="1">
    <source>
        <dbReference type="SAM" id="MobiDB-lite"/>
    </source>
</evidence>
<feature type="domain" description="UBC core" evidence="2">
    <location>
        <begin position="16"/>
        <end position="83"/>
    </location>
</feature>
<dbReference type="InterPro" id="IPR000608">
    <property type="entry name" value="UBC"/>
</dbReference>
<dbReference type="InterPro" id="IPR016135">
    <property type="entry name" value="UBQ-conjugating_enzyme/RWD"/>
</dbReference>
<sequence length="301" mass="32943">MPALLASFKRQQLLLDFAAIKSRCPEGIYLAPAATSPSIWSGVLFVRQGPYASAVLRFELTFPASYPEVGPSVTFATEIFHPLLVPLTTYTFAAGALDPNTTVSASETERLSPGSFNLREGFPLWYPRPADYGSRSARSSSIESGTAYAPGACTNEENKSLEERPSLAAVLQYILSAFESDDFLDSLPLRAALNANAWHAWRAHRGLPKLSSRSISPASVESSRTPLSPGRDPADWNWDGVWESRVRNGIEESISDTSLFGTRPSRAVNNTSIAIRFSKYDDQRTEEIQEAMLRAMDVGAT</sequence>
<dbReference type="SUPFAM" id="SSF54495">
    <property type="entry name" value="UBC-like"/>
    <property type="match status" value="1"/>
</dbReference>
<dbReference type="AlphaFoldDB" id="A0AAN7YJF2"/>
<dbReference type="CDD" id="cd23814">
    <property type="entry name" value="UEV_AKTIP"/>
    <property type="match status" value="1"/>
</dbReference>
<accession>A0AAN7YJF2</accession>
<proteinExistence type="predicted"/>